<dbReference type="PROSITE" id="PS50287">
    <property type="entry name" value="SRCR_2"/>
    <property type="match status" value="4"/>
</dbReference>
<evidence type="ECO:0000259" key="10">
    <source>
        <dbReference type="PROSITE" id="PS50287"/>
    </source>
</evidence>
<dbReference type="Proteomes" id="UP000887568">
    <property type="component" value="Unplaced"/>
</dbReference>
<feature type="domain" description="SRCR" evidence="10">
    <location>
        <begin position="177"/>
        <end position="287"/>
    </location>
</feature>
<dbReference type="Pfam" id="PF00530">
    <property type="entry name" value="SRCR"/>
    <property type="match status" value="4"/>
</dbReference>
<evidence type="ECO:0000313" key="12">
    <source>
        <dbReference type="Proteomes" id="UP000887568"/>
    </source>
</evidence>
<dbReference type="FunFam" id="3.10.250.10:FF:000001">
    <property type="entry name" value="Lysyl oxidase 4 isoform X1"/>
    <property type="match status" value="1"/>
</dbReference>
<feature type="disulfide bond" evidence="9">
    <location>
        <begin position="476"/>
        <end position="486"/>
    </location>
</feature>
<feature type="disulfide bond" evidence="9">
    <location>
        <begin position="103"/>
        <end position="164"/>
    </location>
</feature>
<evidence type="ECO:0000256" key="1">
    <source>
        <dbReference type="ARBA" id="ARBA00004167"/>
    </source>
</evidence>
<evidence type="ECO:0000256" key="3">
    <source>
        <dbReference type="ARBA" id="ARBA00022729"/>
    </source>
</evidence>
<keyword evidence="5" id="KW-1133">Transmembrane helix</keyword>
<evidence type="ECO:0000256" key="8">
    <source>
        <dbReference type="ARBA" id="ARBA00023180"/>
    </source>
</evidence>
<keyword evidence="2" id="KW-0812">Transmembrane</keyword>
<dbReference type="InterPro" id="IPR001190">
    <property type="entry name" value="SRCR"/>
</dbReference>
<dbReference type="OMA" id="IWCAGSE"/>
<dbReference type="EnsemblMetazoa" id="XM_038197640.1">
    <property type="protein sequence ID" value="XP_038053568.1"/>
    <property type="gene ID" value="LOC119726020"/>
</dbReference>
<keyword evidence="6" id="KW-0472">Membrane</keyword>
<keyword evidence="4" id="KW-0677">Repeat</keyword>
<dbReference type="GeneID" id="119726020"/>
<dbReference type="PANTHER" id="PTHR48071:SF18">
    <property type="entry name" value="DELETED IN MALIGNANT BRAIN TUMORS 1 PROTEIN-RELATED"/>
    <property type="match status" value="1"/>
</dbReference>
<dbReference type="InterPro" id="IPR036772">
    <property type="entry name" value="SRCR-like_dom_sf"/>
</dbReference>
<feature type="disulfide bond" evidence="9">
    <location>
        <begin position="366"/>
        <end position="376"/>
    </location>
</feature>
<feature type="disulfide bond" evidence="9">
    <location>
        <begin position="256"/>
        <end position="266"/>
    </location>
</feature>
<accession>A0A913ZP50</accession>
<proteinExistence type="predicted"/>
<keyword evidence="8" id="KW-0325">Glycoprotein</keyword>
<dbReference type="SUPFAM" id="SSF56487">
    <property type="entry name" value="SRCR-like"/>
    <property type="match status" value="4"/>
</dbReference>
<evidence type="ECO:0000256" key="2">
    <source>
        <dbReference type="ARBA" id="ARBA00022692"/>
    </source>
</evidence>
<name>A0A913ZP50_PATMI</name>
<evidence type="ECO:0000313" key="11">
    <source>
        <dbReference type="EnsemblMetazoa" id="XP_038053568.1"/>
    </source>
</evidence>
<reference evidence="11" key="1">
    <citation type="submission" date="2022-11" db="UniProtKB">
        <authorList>
            <consortium name="EnsemblMetazoa"/>
        </authorList>
    </citation>
    <scope>IDENTIFICATION</scope>
</reference>
<dbReference type="PRINTS" id="PR00258">
    <property type="entry name" value="SPERACTRCPTR"/>
</dbReference>
<feature type="disulfide bond" evidence="9">
    <location>
        <begin position="134"/>
        <end position="144"/>
    </location>
</feature>
<organism evidence="11 12">
    <name type="scientific">Patiria miniata</name>
    <name type="common">Bat star</name>
    <name type="synonym">Asterina miniata</name>
    <dbReference type="NCBI Taxonomy" id="46514"/>
    <lineage>
        <taxon>Eukaryota</taxon>
        <taxon>Metazoa</taxon>
        <taxon>Echinodermata</taxon>
        <taxon>Eleutherozoa</taxon>
        <taxon>Asterozoa</taxon>
        <taxon>Asteroidea</taxon>
        <taxon>Valvatacea</taxon>
        <taxon>Valvatida</taxon>
        <taxon>Asterinidae</taxon>
        <taxon>Patiria</taxon>
    </lineage>
</organism>
<comment type="caution">
    <text evidence="9">Lacks conserved residue(s) required for the propagation of feature annotation.</text>
</comment>
<feature type="domain" description="SRCR" evidence="10">
    <location>
        <begin position="294"/>
        <end position="400"/>
    </location>
</feature>
<dbReference type="RefSeq" id="XP_038053568.1">
    <property type="nucleotide sequence ID" value="XM_038197640.1"/>
</dbReference>
<comment type="subcellular location">
    <subcellularLocation>
        <location evidence="1">Membrane</location>
        <topology evidence="1">Single-pass membrane protein</topology>
    </subcellularLocation>
</comment>
<dbReference type="PANTHER" id="PTHR48071">
    <property type="entry name" value="SRCR DOMAIN-CONTAINING PROTEIN"/>
    <property type="match status" value="1"/>
</dbReference>
<dbReference type="AlphaFoldDB" id="A0A913ZP50"/>
<dbReference type="SMART" id="SM00202">
    <property type="entry name" value="SR"/>
    <property type="match status" value="4"/>
</dbReference>
<feature type="domain" description="SRCR" evidence="10">
    <location>
        <begin position="64"/>
        <end position="165"/>
    </location>
</feature>
<evidence type="ECO:0000256" key="7">
    <source>
        <dbReference type="ARBA" id="ARBA00023157"/>
    </source>
</evidence>
<protein>
    <recommendedName>
        <fullName evidence="10">SRCR domain-containing protein</fullName>
    </recommendedName>
</protein>
<evidence type="ECO:0000256" key="9">
    <source>
        <dbReference type="PROSITE-ProRule" id="PRU00196"/>
    </source>
</evidence>
<sequence length="548" mass="59916">MDSVQEITYDNSIDGPMSVYIYKCKGTEDRLDQCDYNIRSIQTCKHKLTDVYIGCTHQFDQYEVQINPGLGTFSSGPVEIFYNGEWGSVCNDQWGVRDAFVACRQLGFHWVEERGWEHDLGSLTGKKWLNEVECLGNETSLHDCPSDRLAFYDHDCDTTSSVDCGSMSGYANAQAVIQDGLGDEDVASEGTAYLQITPGERVAICDHSWNMDAANTFCRQLGKHSALRLTTGSYYGWHPGFNGPFPVRKWNMAFECNGRESSLTDCVTYAKPVSECPDGRDAGVVCNEREGFEIKLVGGTTASEGRVEVCYGGTCGSLGKDISLESPADFGDVVCRELSLGYAVEVSTDGRYGAGKDLVKMNRIWCAGSEESLAQCGPHIEWLDSTDANLRDELTGVKCSGPIDAAKSPIRFSQLNEKSGIVEIFHQGRFGTICNKGWTLNNARVVCRELGFGPPLDAQLGLEGYKGPIYLQDVQCAGTEETLDQCQHSEWSAHTCEHSMDVSVLCQKEQQIPSTPAPTTRSGGSRSVGSVTVTLLTTIVAAAVRFAL</sequence>
<dbReference type="FunFam" id="3.10.250.10:FF:000016">
    <property type="entry name" value="Scavenger receptor cysteine-rich protein type 12"/>
    <property type="match status" value="1"/>
</dbReference>
<keyword evidence="7 9" id="KW-1015">Disulfide bond</keyword>
<dbReference type="OrthoDB" id="536948at2759"/>
<dbReference type="Gene3D" id="3.10.250.10">
    <property type="entry name" value="SRCR-like domain"/>
    <property type="match status" value="4"/>
</dbReference>
<keyword evidence="3" id="KW-0732">Signal</keyword>
<evidence type="ECO:0000256" key="6">
    <source>
        <dbReference type="ARBA" id="ARBA00023136"/>
    </source>
</evidence>
<evidence type="ECO:0000256" key="5">
    <source>
        <dbReference type="ARBA" id="ARBA00022989"/>
    </source>
</evidence>
<keyword evidence="12" id="KW-1185">Reference proteome</keyword>
<dbReference type="GO" id="GO:0016020">
    <property type="term" value="C:membrane"/>
    <property type="evidence" value="ECO:0007669"/>
    <property type="project" value="UniProtKB-SubCell"/>
</dbReference>
<evidence type="ECO:0000256" key="4">
    <source>
        <dbReference type="ARBA" id="ARBA00022737"/>
    </source>
</evidence>
<feature type="domain" description="SRCR" evidence="10">
    <location>
        <begin position="410"/>
        <end position="507"/>
    </location>
</feature>